<protein>
    <recommendedName>
        <fullName evidence="1">Shikimate dehydrogenase substrate binding N-terminal domain-containing protein</fullName>
    </recommendedName>
</protein>
<dbReference type="Gene3D" id="3.40.50.720">
    <property type="entry name" value="NAD(P)-binding Rossmann-like Domain"/>
    <property type="match status" value="1"/>
</dbReference>
<gene>
    <name evidence="2" type="ORF">METZ01_LOCUS474031</name>
</gene>
<dbReference type="Pfam" id="PF08501">
    <property type="entry name" value="Shikimate_dh_N"/>
    <property type="match status" value="1"/>
</dbReference>
<reference evidence="2" key="1">
    <citation type="submission" date="2018-05" db="EMBL/GenBank/DDBJ databases">
        <authorList>
            <person name="Lanie J.A."/>
            <person name="Ng W.-L."/>
            <person name="Kazmierczak K.M."/>
            <person name="Andrzejewski T.M."/>
            <person name="Davidsen T.M."/>
            <person name="Wayne K.J."/>
            <person name="Tettelin H."/>
            <person name="Glass J.I."/>
            <person name="Rusch D."/>
            <person name="Podicherti R."/>
            <person name="Tsui H.-C.T."/>
            <person name="Winkler M.E."/>
        </authorList>
    </citation>
    <scope>NUCLEOTIDE SEQUENCE</scope>
</reference>
<evidence type="ECO:0000313" key="2">
    <source>
        <dbReference type="EMBL" id="SVE21177.1"/>
    </source>
</evidence>
<accession>A0A383BM08</accession>
<organism evidence="2">
    <name type="scientific">marine metagenome</name>
    <dbReference type="NCBI Taxonomy" id="408172"/>
    <lineage>
        <taxon>unclassified sequences</taxon>
        <taxon>metagenomes</taxon>
        <taxon>ecological metagenomes</taxon>
    </lineage>
</organism>
<dbReference type="InterPro" id="IPR022893">
    <property type="entry name" value="Shikimate_DH_fam"/>
</dbReference>
<dbReference type="GO" id="GO:0004764">
    <property type="term" value="F:shikimate 3-dehydrogenase (NADP+) activity"/>
    <property type="evidence" value="ECO:0007669"/>
    <property type="project" value="InterPro"/>
</dbReference>
<dbReference type="Gene3D" id="3.40.50.10860">
    <property type="entry name" value="Leucine Dehydrogenase, chain A, domain 1"/>
    <property type="match status" value="1"/>
</dbReference>
<feature type="non-terminal residue" evidence="2">
    <location>
        <position position="88"/>
    </location>
</feature>
<feature type="domain" description="Shikimate dehydrogenase substrate binding N-terminal" evidence="1">
    <location>
        <begin position="1"/>
        <end position="34"/>
    </location>
</feature>
<dbReference type="GO" id="GO:0019632">
    <property type="term" value="P:shikimate metabolic process"/>
    <property type="evidence" value="ECO:0007669"/>
    <property type="project" value="TreeGrafter"/>
</dbReference>
<dbReference type="SUPFAM" id="SSF53223">
    <property type="entry name" value="Aminoacid dehydrogenase-like, N-terminal domain"/>
    <property type="match status" value="1"/>
</dbReference>
<proteinExistence type="predicted"/>
<sequence>MDGFNVTIPHKQSVIPFLNKLDESAKIIGAVNCVHNGKGFNTDWIGFLIAMDLNHIELKGKNCLILGAGGAARAIAFALANNGVKSIS</sequence>
<name>A0A383BM08_9ZZZZ</name>
<dbReference type="SUPFAM" id="SSF51735">
    <property type="entry name" value="NAD(P)-binding Rossmann-fold domains"/>
    <property type="match status" value="1"/>
</dbReference>
<dbReference type="AlphaFoldDB" id="A0A383BM08"/>
<dbReference type="InterPro" id="IPR013708">
    <property type="entry name" value="Shikimate_DH-bd_N"/>
</dbReference>
<dbReference type="PANTHER" id="PTHR21089:SF1">
    <property type="entry name" value="BIFUNCTIONAL 3-DEHYDROQUINATE DEHYDRATASE_SHIKIMATE DEHYDROGENASE, CHLOROPLASTIC"/>
    <property type="match status" value="1"/>
</dbReference>
<dbReference type="PANTHER" id="PTHR21089">
    <property type="entry name" value="SHIKIMATE DEHYDROGENASE"/>
    <property type="match status" value="1"/>
</dbReference>
<evidence type="ECO:0000259" key="1">
    <source>
        <dbReference type="Pfam" id="PF08501"/>
    </source>
</evidence>
<dbReference type="EMBL" id="UINC01201716">
    <property type="protein sequence ID" value="SVE21177.1"/>
    <property type="molecule type" value="Genomic_DNA"/>
</dbReference>
<dbReference type="GO" id="GO:0009423">
    <property type="term" value="P:chorismate biosynthetic process"/>
    <property type="evidence" value="ECO:0007669"/>
    <property type="project" value="TreeGrafter"/>
</dbReference>
<dbReference type="InterPro" id="IPR036291">
    <property type="entry name" value="NAD(P)-bd_dom_sf"/>
</dbReference>
<dbReference type="InterPro" id="IPR046346">
    <property type="entry name" value="Aminoacid_DH-like_N_sf"/>
</dbReference>